<sequence length="166" mass="19266">MSSESENEHLPGEVLEAAQSAVRQLIPKKSSRQYEIAYNEFKGWCSPKKIKKVSKKAVLLAYFKHKINKIKPSTLCKFVGYRPKKSRILTKKEIERFLQEAPDNRFLLEKMELLKITIDDIEDKDTIIIIIRISDSKTDTYSRPNEDIPQIPCEYQVEDFLSSMPG</sequence>
<reference evidence="1" key="1">
    <citation type="journal article" date="2023" name="Insect Mol. Biol.">
        <title>Genome sequencing provides insights into the evolution of gene families encoding plant cell wall-degrading enzymes in longhorned beetles.</title>
        <authorList>
            <person name="Shin N.R."/>
            <person name="Okamura Y."/>
            <person name="Kirsch R."/>
            <person name="Pauchet Y."/>
        </authorList>
    </citation>
    <scope>NUCLEOTIDE SEQUENCE</scope>
    <source>
        <strain evidence="1">MMC_N1</strain>
    </source>
</reference>
<gene>
    <name evidence="1" type="ORF">NQ317_012857</name>
</gene>
<dbReference type="InterPro" id="IPR011010">
    <property type="entry name" value="DNA_brk_join_enz"/>
</dbReference>
<keyword evidence="2" id="KW-1185">Reference proteome</keyword>
<proteinExistence type="predicted"/>
<dbReference type="SUPFAM" id="SSF56349">
    <property type="entry name" value="DNA breaking-rejoining enzymes"/>
    <property type="match status" value="1"/>
</dbReference>
<dbReference type="EMBL" id="JAPWTJ010002318">
    <property type="protein sequence ID" value="KAJ8966651.1"/>
    <property type="molecule type" value="Genomic_DNA"/>
</dbReference>
<name>A0ABQ9IV67_9CUCU</name>
<evidence type="ECO:0000313" key="1">
    <source>
        <dbReference type="EMBL" id="KAJ8966651.1"/>
    </source>
</evidence>
<accession>A0ABQ9IV67</accession>
<comment type="caution">
    <text evidence="1">The sequence shown here is derived from an EMBL/GenBank/DDBJ whole genome shotgun (WGS) entry which is preliminary data.</text>
</comment>
<organism evidence="1 2">
    <name type="scientific">Molorchus minor</name>
    <dbReference type="NCBI Taxonomy" id="1323400"/>
    <lineage>
        <taxon>Eukaryota</taxon>
        <taxon>Metazoa</taxon>
        <taxon>Ecdysozoa</taxon>
        <taxon>Arthropoda</taxon>
        <taxon>Hexapoda</taxon>
        <taxon>Insecta</taxon>
        <taxon>Pterygota</taxon>
        <taxon>Neoptera</taxon>
        <taxon>Endopterygota</taxon>
        <taxon>Coleoptera</taxon>
        <taxon>Polyphaga</taxon>
        <taxon>Cucujiformia</taxon>
        <taxon>Chrysomeloidea</taxon>
        <taxon>Cerambycidae</taxon>
        <taxon>Lamiinae</taxon>
        <taxon>Monochamini</taxon>
        <taxon>Molorchus</taxon>
    </lineage>
</organism>
<evidence type="ECO:0000313" key="2">
    <source>
        <dbReference type="Proteomes" id="UP001162164"/>
    </source>
</evidence>
<protein>
    <submittedName>
        <fullName evidence="1">Uncharacterized protein</fullName>
    </submittedName>
</protein>
<dbReference type="Proteomes" id="UP001162164">
    <property type="component" value="Unassembled WGS sequence"/>
</dbReference>